<organism evidence="12 13">
    <name type="scientific">Leersia perrieri</name>
    <dbReference type="NCBI Taxonomy" id="77586"/>
    <lineage>
        <taxon>Eukaryota</taxon>
        <taxon>Viridiplantae</taxon>
        <taxon>Streptophyta</taxon>
        <taxon>Embryophyta</taxon>
        <taxon>Tracheophyta</taxon>
        <taxon>Spermatophyta</taxon>
        <taxon>Magnoliopsida</taxon>
        <taxon>Liliopsida</taxon>
        <taxon>Poales</taxon>
        <taxon>Poaceae</taxon>
        <taxon>BOP clade</taxon>
        <taxon>Oryzoideae</taxon>
        <taxon>Oryzeae</taxon>
        <taxon>Oryzinae</taxon>
        <taxon>Leersia</taxon>
    </lineage>
</organism>
<feature type="signal peptide" evidence="8">
    <location>
        <begin position="1"/>
        <end position="25"/>
    </location>
</feature>
<dbReference type="HOGENOM" id="CLU_000625_8_3_1"/>
<dbReference type="PROSITE" id="PS00137">
    <property type="entry name" value="SUBTILASE_HIS"/>
    <property type="match status" value="2"/>
</dbReference>
<dbReference type="InterPro" id="IPR041469">
    <property type="entry name" value="Subtilisin-like_FN3"/>
</dbReference>
<name>A0A0D9VEK6_9ORYZ</name>
<sequence>MDSRSTFSASLLLVLVLVLPFFANASSRLYIVYMGEKKHDDPSAITASHHDILTSVIGSKDRAMKSIVYSYKHGFSGFAAMLTESQAEELAKLPEVVSVKPNTYHTAHTTRSWDFLGVNYYEQSGIWPESRSFDDHGYGPVPARWKGKCQTGVAFNATACNRKLIGVRWYSSDIPDKTLKGEYLSARDLSGHGTHIASTIVGGQVWNVSHKQGGLAAGVARGGAPRARVAVYKVCWGPGISCGGAGILAAIDDAINDGVDVISMSIGPGEYDGTLHAVARGIPVVLSGGNDGPTPQTVGNTLPWVITVADSTVDRTFPTFVSLGNDEKLVGQSLYYNATASSCSKFRELVDGSSCNAEALSSINVTGKFVLCSPSSQVPPRLLLGSIIRSVTEAGATGLIFVQYSVSNTLDTLDACNGSMPCVLVDNEMARIIDFYISSTTKPVVKVSPAMNVVGSGVLSPRVGAFSSRGPSTLFPGVLKPDIAAPGVSILAAVGDSYQFMSGTSMACPHVSAVVALLKMVHPDWSPAMIKSAIVTTASVTDRFGMPIQADGLPRKVADPFDFGGGHIQPDRAIDPGLVYDINPIEYTKFFNCTLGPKDQCESYMGQLYQLNLPSIAVPDLKDTVTVSRTVTNVGVEDATYNVVVDAPAGVSVSVEPSVITFTRRGSKSATFKVTFTARQRVQGGYTFGSLTWLDGSAHSVRIPVAVRTIIQDFVADTSAREAGRGQRAEREARTGGGPCVWRWKAAARAEREGALALCSALLLVLVQLLPFSANASTTKLYIVYMGEKKHDDPSVVTASHHDTLTSVLGSKDGAMKSIVYSYKHGFSGFAAMLTESQAEELSKFPEVIYVKPNTYYKAHTTRSWDFLGLNYYEQPGLLKKANYGEDVIIGVVDTGIWPESRSFSDEGYGPVPARWKGVCQTGTAFNATSCNRKIIGARWFSGDATADNLEGEYLSPRDFNSHGTHVASTIAGGQVWNVSHRGSGLGAGVARGGAPRARLAVYKACWGVGSCGEASVLAAVDHAINDGVDVLSLSLGLGTEIPGTLHAVARGITVVFAGGNDGLKQQNVGNNVPWVITVAASTIDRTFPTVISLGNNEKLVGQSLYYEATASSSKFNMLVGAPSCDAKTLAQINVTGNVVLCLETYNKVNISLLAEAGAKGIIFAQQGTVNLLDVLDTCNGIMPCVVVDNEIANRIISYGTNISTPMVKVSPAVTVVGSGPDIAAPGVSILAAVRDSYMFMSGTSMACPHVSAVVALLKSVHPDWSPAVIKSAIITTASVTDQFGMPIQAEGLTRKVADPFDFGGGHIDPDKAIDPGLVYDIDPKEYTKFFDCSLGPKDDCESYMGQLYNLNLPSIAVPDLKDSVTVWRTVTNVGGPEATYSVAIEAPAGVNVVVEPQVIKFAIGGSRTATFKVMFTARQRIQGGYTFGSLTWLDDATHSVRIPVAVRTIIQDFVSDTS</sequence>
<proteinExistence type="inferred from homology"/>
<dbReference type="SUPFAM" id="SSF54897">
    <property type="entry name" value="Protease propeptides/inhibitors"/>
    <property type="match status" value="1"/>
</dbReference>
<keyword evidence="13" id="KW-1185">Reference proteome</keyword>
<dbReference type="eggNOG" id="ENOG502QSF0">
    <property type="taxonomic scope" value="Eukaryota"/>
</dbReference>
<dbReference type="Gramene" id="LPERR02G09810.1">
    <property type="protein sequence ID" value="LPERR02G09810.1"/>
    <property type="gene ID" value="LPERR02G09810"/>
</dbReference>
<dbReference type="GO" id="GO:0004252">
    <property type="term" value="F:serine-type endopeptidase activity"/>
    <property type="evidence" value="ECO:0007669"/>
    <property type="project" value="UniProtKB-UniRule"/>
</dbReference>
<feature type="domain" description="Peptidase S8/S53" evidence="9">
    <location>
        <begin position="168"/>
        <end position="541"/>
    </location>
</feature>
<evidence type="ECO:0000259" key="11">
    <source>
        <dbReference type="Pfam" id="PF17766"/>
    </source>
</evidence>
<feature type="active site" description="Charge relay system" evidence="6 7">
    <location>
        <position position="894"/>
    </location>
</feature>
<dbReference type="Gene3D" id="3.50.30.30">
    <property type="match status" value="1"/>
</dbReference>
<dbReference type="PROSITE" id="PS00138">
    <property type="entry name" value="SUBTILASE_SER"/>
    <property type="match status" value="2"/>
</dbReference>
<dbReference type="InterPro" id="IPR022398">
    <property type="entry name" value="Peptidase_S8_His-AS"/>
</dbReference>
<feature type="domain" description="Inhibitor I9" evidence="10">
    <location>
        <begin position="30"/>
        <end position="105"/>
    </location>
</feature>
<dbReference type="PANTHER" id="PTHR10795">
    <property type="entry name" value="PROPROTEIN CONVERTASE SUBTILISIN/KEXIN"/>
    <property type="match status" value="1"/>
</dbReference>
<dbReference type="InterPro" id="IPR015500">
    <property type="entry name" value="Peptidase_S8_subtilisin-rel"/>
</dbReference>
<feature type="domain" description="Subtilisin-like protease fibronectin type-III" evidence="11">
    <location>
        <begin position="610"/>
        <end position="707"/>
    </location>
</feature>
<dbReference type="InterPro" id="IPR010259">
    <property type="entry name" value="S8pro/Inhibitor_I9"/>
</dbReference>
<keyword evidence="2 7" id="KW-0645">Protease</keyword>
<feature type="chain" id="PRO_5002347327" description="Subtilisin-like protease" evidence="8">
    <location>
        <begin position="26"/>
        <end position="1459"/>
    </location>
</feature>
<dbReference type="FunFam" id="3.30.70.80:FF:000002">
    <property type="entry name" value="Subtilisin-like protease SBT5.3"/>
    <property type="match status" value="2"/>
</dbReference>
<evidence type="ECO:0000256" key="7">
    <source>
        <dbReference type="PROSITE-ProRule" id="PRU01240"/>
    </source>
</evidence>
<dbReference type="CDD" id="cd02120">
    <property type="entry name" value="PA_subtilisin_like"/>
    <property type="match status" value="2"/>
</dbReference>
<evidence type="ECO:0000256" key="6">
    <source>
        <dbReference type="PIRSR" id="PIRSR615500-1"/>
    </source>
</evidence>
<evidence type="ECO:0008006" key="14">
    <source>
        <dbReference type="Google" id="ProtNLM"/>
    </source>
</evidence>
<dbReference type="InterPro" id="IPR023828">
    <property type="entry name" value="Peptidase_S8_Ser-AS"/>
</dbReference>
<evidence type="ECO:0000256" key="8">
    <source>
        <dbReference type="SAM" id="SignalP"/>
    </source>
</evidence>
<feature type="domain" description="Peptidase S8/S53" evidence="9">
    <location>
        <begin position="885"/>
        <end position="1281"/>
    </location>
</feature>
<dbReference type="InterPro" id="IPR045051">
    <property type="entry name" value="SBT"/>
</dbReference>
<evidence type="ECO:0000256" key="4">
    <source>
        <dbReference type="ARBA" id="ARBA00022801"/>
    </source>
</evidence>
<dbReference type="CDD" id="cd04852">
    <property type="entry name" value="Peptidases_S8_3"/>
    <property type="match status" value="2"/>
</dbReference>
<feature type="active site" description="Charge relay system" evidence="6 7">
    <location>
        <position position="963"/>
    </location>
</feature>
<reference evidence="12 13" key="1">
    <citation type="submission" date="2012-08" db="EMBL/GenBank/DDBJ databases">
        <title>Oryza genome evolution.</title>
        <authorList>
            <person name="Wing R.A."/>
        </authorList>
    </citation>
    <scope>NUCLEOTIDE SEQUENCE</scope>
</reference>
<dbReference type="PROSITE" id="PS51892">
    <property type="entry name" value="SUBTILASE"/>
    <property type="match status" value="2"/>
</dbReference>
<dbReference type="Pfam" id="PF05922">
    <property type="entry name" value="Inhibitor_I9"/>
    <property type="match status" value="2"/>
</dbReference>
<accession>A0A0D9VEK6</accession>
<protein>
    <recommendedName>
        <fullName evidence="14">Subtilisin-like protease</fullName>
    </recommendedName>
</protein>
<dbReference type="Gene3D" id="3.40.50.200">
    <property type="entry name" value="Peptidase S8/S53 domain"/>
    <property type="match status" value="2"/>
</dbReference>
<feature type="domain" description="Inhibitor I9" evidence="10">
    <location>
        <begin position="782"/>
        <end position="860"/>
    </location>
</feature>
<dbReference type="GO" id="GO:0006508">
    <property type="term" value="P:proteolysis"/>
    <property type="evidence" value="ECO:0007669"/>
    <property type="project" value="UniProtKB-KW"/>
</dbReference>
<dbReference type="EnsemblPlants" id="LPERR02G09810.1">
    <property type="protein sequence ID" value="LPERR02G09810.1"/>
    <property type="gene ID" value="LPERR02G09810"/>
</dbReference>
<evidence type="ECO:0000256" key="2">
    <source>
        <dbReference type="ARBA" id="ARBA00022670"/>
    </source>
</evidence>
<keyword evidence="5 7" id="KW-0720">Serine protease</keyword>
<dbReference type="STRING" id="77586.A0A0D9VEK6"/>
<reference evidence="13" key="2">
    <citation type="submission" date="2013-12" db="EMBL/GenBank/DDBJ databases">
        <authorList>
            <person name="Yu Y."/>
            <person name="Lee S."/>
            <person name="de Baynast K."/>
            <person name="Wissotski M."/>
            <person name="Liu L."/>
            <person name="Talag J."/>
            <person name="Goicoechea J."/>
            <person name="Angelova A."/>
            <person name="Jetty R."/>
            <person name="Kudrna D."/>
            <person name="Golser W."/>
            <person name="Rivera L."/>
            <person name="Zhang J."/>
            <person name="Wing R."/>
        </authorList>
    </citation>
    <scope>NUCLEOTIDE SEQUENCE</scope>
</reference>
<dbReference type="InterPro" id="IPR034197">
    <property type="entry name" value="Peptidases_S8_3"/>
</dbReference>
<evidence type="ECO:0000256" key="1">
    <source>
        <dbReference type="ARBA" id="ARBA00011073"/>
    </source>
</evidence>
<dbReference type="Gene3D" id="3.30.70.80">
    <property type="entry name" value="Peptidase S8 propeptide/proteinase inhibitor I9"/>
    <property type="match status" value="2"/>
</dbReference>
<dbReference type="FunFam" id="3.40.50.200:FF:000006">
    <property type="entry name" value="Subtilisin-like protease SBT1.5"/>
    <property type="match status" value="1"/>
</dbReference>
<dbReference type="FunFam" id="2.60.40.2310:FF:000001">
    <property type="entry name" value="Subtilisin-like protease SBT1.5"/>
    <property type="match status" value="1"/>
</dbReference>
<comment type="similarity">
    <text evidence="1 7">Belongs to the peptidase S8 family.</text>
</comment>
<dbReference type="SUPFAM" id="SSF52743">
    <property type="entry name" value="Subtilisin-like"/>
    <property type="match status" value="2"/>
</dbReference>
<dbReference type="InterPro" id="IPR037045">
    <property type="entry name" value="S8pro/Inhibitor_I9_sf"/>
</dbReference>
<keyword evidence="4 7" id="KW-0378">Hydrolase</keyword>
<evidence type="ECO:0000259" key="9">
    <source>
        <dbReference type="Pfam" id="PF00082"/>
    </source>
</evidence>
<dbReference type="Gene3D" id="2.60.40.2310">
    <property type="match status" value="2"/>
</dbReference>
<feature type="active site" description="Charge relay system" evidence="6 7">
    <location>
        <position position="1245"/>
    </location>
</feature>
<dbReference type="Pfam" id="PF00082">
    <property type="entry name" value="Peptidase_S8"/>
    <property type="match status" value="2"/>
</dbReference>
<dbReference type="PRINTS" id="PR00723">
    <property type="entry name" value="SUBTILISIN"/>
</dbReference>
<evidence type="ECO:0000313" key="13">
    <source>
        <dbReference type="Proteomes" id="UP000032180"/>
    </source>
</evidence>
<dbReference type="InterPro" id="IPR036852">
    <property type="entry name" value="Peptidase_S8/S53_dom_sf"/>
</dbReference>
<evidence type="ECO:0000256" key="3">
    <source>
        <dbReference type="ARBA" id="ARBA00022729"/>
    </source>
</evidence>
<keyword evidence="3 8" id="KW-0732">Signal</keyword>
<evidence type="ECO:0000313" key="12">
    <source>
        <dbReference type="EnsemblPlants" id="LPERR02G09810.1"/>
    </source>
</evidence>
<dbReference type="InterPro" id="IPR000209">
    <property type="entry name" value="Peptidase_S8/S53_dom"/>
</dbReference>
<reference evidence="12" key="3">
    <citation type="submission" date="2015-04" db="UniProtKB">
        <authorList>
            <consortium name="EnsemblPlants"/>
        </authorList>
    </citation>
    <scope>IDENTIFICATION</scope>
</reference>
<evidence type="ECO:0000256" key="5">
    <source>
        <dbReference type="ARBA" id="ARBA00022825"/>
    </source>
</evidence>
<dbReference type="Proteomes" id="UP000032180">
    <property type="component" value="Chromosome 2"/>
</dbReference>
<evidence type="ECO:0000259" key="10">
    <source>
        <dbReference type="Pfam" id="PF05922"/>
    </source>
</evidence>
<dbReference type="Pfam" id="PF17766">
    <property type="entry name" value="fn3_6"/>
    <property type="match status" value="2"/>
</dbReference>
<comment type="caution">
    <text evidence="7">Lacks conserved residue(s) required for the propagation of feature annotation.</text>
</comment>
<feature type="domain" description="Subtilisin-like protease fibronectin type-III" evidence="11">
    <location>
        <begin position="1350"/>
        <end position="1447"/>
    </location>
</feature>